<dbReference type="InterPro" id="IPR035940">
    <property type="entry name" value="CAP_sf"/>
</dbReference>
<dbReference type="AlphaFoldDB" id="A0AAN9S090"/>
<gene>
    <name evidence="2" type="ORF">VNO78_26770</name>
</gene>
<dbReference type="PANTHER" id="PTHR10334">
    <property type="entry name" value="CYSTEINE-RICH SECRETORY PROTEIN-RELATED"/>
    <property type="match status" value="1"/>
</dbReference>
<dbReference type="InterPro" id="IPR014044">
    <property type="entry name" value="CAP_dom"/>
</dbReference>
<feature type="domain" description="SCP" evidence="1">
    <location>
        <begin position="67"/>
        <end position="203"/>
    </location>
</feature>
<name>A0AAN9S090_PSOTE</name>
<dbReference type="Proteomes" id="UP001386955">
    <property type="component" value="Unassembled WGS sequence"/>
</dbReference>
<evidence type="ECO:0000313" key="3">
    <source>
        <dbReference type="Proteomes" id="UP001386955"/>
    </source>
</evidence>
<dbReference type="Gene3D" id="3.40.33.10">
    <property type="entry name" value="CAP"/>
    <property type="match status" value="1"/>
</dbReference>
<dbReference type="SMART" id="SM00198">
    <property type="entry name" value="SCP"/>
    <property type="match status" value="1"/>
</dbReference>
<keyword evidence="3" id="KW-1185">Reference proteome</keyword>
<evidence type="ECO:0000313" key="2">
    <source>
        <dbReference type="EMBL" id="KAK7386497.1"/>
    </source>
</evidence>
<comment type="caution">
    <text evidence="2">The sequence shown here is derived from an EMBL/GenBank/DDBJ whole genome shotgun (WGS) entry which is preliminary data.</text>
</comment>
<accession>A0AAN9S090</accession>
<dbReference type="FunFam" id="3.40.33.10:FF:000004">
    <property type="entry name" value="CAP, cysteine-rich secretory protein, antigen 5"/>
    <property type="match status" value="1"/>
</dbReference>
<proteinExistence type="predicted"/>
<organism evidence="2 3">
    <name type="scientific">Psophocarpus tetragonolobus</name>
    <name type="common">Winged bean</name>
    <name type="synonym">Dolichos tetragonolobus</name>
    <dbReference type="NCBI Taxonomy" id="3891"/>
    <lineage>
        <taxon>Eukaryota</taxon>
        <taxon>Viridiplantae</taxon>
        <taxon>Streptophyta</taxon>
        <taxon>Embryophyta</taxon>
        <taxon>Tracheophyta</taxon>
        <taxon>Spermatophyta</taxon>
        <taxon>Magnoliopsida</taxon>
        <taxon>eudicotyledons</taxon>
        <taxon>Gunneridae</taxon>
        <taxon>Pentapetalae</taxon>
        <taxon>rosids</taxon>
        <taxon>fabids</taxon>
        <taxon>Fabales</taxon>
        <taxon>Fabaceae</taxon>
        <taxon>Papilionoideae</taxon>
        <taxon>50 kb inversion clade</taxon>
        <taxon>NPAAA clade</taxon>
        <taxon>indigoferoid/millettioid clade</taxon>
        <taxon>Phaseoleae</taxon>
        <taxon>Psophocarpus</taxon>
    </lineage>
</organism>
<sequence>MNLVESCHIYVLCRDIRIAHTSRVTETQVDIKMKTIIHPALFLLAAVATFHVASPGAAAAVSAAVPAAAREFLEAHNQARAAVGVEALRWSEQVANVTSKMVRYQRDKMGCQFANLTAGKYGANQLWARGTAVTPRMAVEEWVKQKQFYNHSDNSCVPNHRCGVYTQVVWRKSLELGCAQATCVKDQASLTICFYNPPGNYVGESPY</sequence>
<reference evidence="2 3" key="1">
    <citation type="submission" date="2024-01" db="EMBL/GenBank/DDBJ databases">
        <title>The genomes of 5 underutilized Papilionoideae crops provide insights into root nodulation and disease resistanc.</title>
        <authorList>
            <person name="Jiang F."/>
        </authorList>
    </citation>
    <scope>NUCLEOTIDE SEQUENCE [LARGE SCALE GENOMIC DNA]</scope>
    <source>
        <strain evidence="2">DUOXIRENSHENG_FW03</strain>
        <tissue evidence="2">Leaves</tissue>
    </source>
</reference>
<dbReference type="Pfam" id="PF00188">
    <property type="entry name" value="CAP"/>
    <property type="match status" value="1"/>
</dbReference>
<dbReference type="CDD" id="cd05381">
    <property type="entry name" value="CAP_PR-1"/>
    <property type="match status" value="1"/>
</dbReference>
<dbReference type="InterPro" id="IPR001283">
    <property type="entry name" value="CRISP-related"/>
</dbReference>
<evidence type="ECO:0000259" key="1">
    <source>
        <dbReference type="SMART" id="SM00198"/>
    </source>
</evidence>
<dbReference type="SUPFAM" id="SSF55797">
    <property type="entry name" value="PR-1-like"/>
    <property type="match status" value="1"/>
</dbReference>
<dbReference type="PRINTS" id="PR00837">
    <property type="entry name" value="V5TPXLIKE"/>
</dbReference>
<dbReference type="EMBL" id="JAYMYS010000007">
    <property type="protein sequence ID" value="KAK7386497.1"/>
    <property type="molecule type" value="Genomic_DNA"/>
</dbReference>
<protein>
    <recommendedName>
        <fullName evidence="1">SCP domain-containing protein</fullName>
    </recommendedName>
</protein>